<keyword evidence="2" id="KW-0489">Methyltransferase</keyword>
<dbReference type="EMBL" id="WHNY01000079">
    <property type="protein sequence ID" value="NOU68762.1"/>
    <property type="molecule type" value="Genomic_DNA"/>
</dbReference>
<accession>A0ABX1XK00</accession>
<reference evidence="2 3" key="1">
    <citation type="submission" date="2019-10" db="EMBL/GenBank/DDBJ databases">
        <title>Description of Paenibacillus humi sp. nov.</title>
        <authorList>
            <person name="Carlier A."/>
            <person name="Qi S."/>
        </authorList>
    </citation>
    <scope>NUCLEOTIDE SEQUENCE [LARGE SCALE GENOMIC DNA]</scope>
    <source>
        <strain evidence="2 3">LMG 31461</strain>
    </source>
</reference>
<keyword evidence="3" id="KW-1185">Reference proteome</keyword>
<dbReference type="PANTHER" id="PTHR43591:SF24">
    <property type="entry name" value="2-METHOXY-6-POLYPRENYL-1,4-BENZOQUINOL METHYLASE, MITOCHONDRIAL"/>
    <property type="match status" value="1"/>
</dbReference>
<evidence type="ECO:0000313" key="3">
    <source>
        <dbReference type="Proteomes" id="UP000653578"/>
    </source>
</evidence>
<dbReference type="GO" id="GO:0008168">
    <property type="term" value="F:methyltransferase activity"/>
    <property type="evidence" value="ECO:0007669"/>
    <property type="project" value="UniProtKB-KW"/>
</dbReference>
<sequence length="260" mass="29950">MPINFHEDKNRMTYTTRDADESWTSLIEKNVDVIGSQVVDIGCGGGIYTKSFLSMGASQVTGVDFSEEMLKGASQNCMDCNNVLFVQGDAYDTKLPEGGYDIILERALIHHLVDLNRCFKEANRILKNNGILIVQDRTAKDCLMPGDESHLRGYFFEKYPRLVHKEINRRHESNNVRHALESNGFRLLSENQIWETRRKYNDVESLHQDLQERTGRSILHELTDHELNELLLYIESKIDGTQLPIIEKDSWTVWFAVKIS</sequence>
<dbReference type="Gene3D" id="3.40.50.150">
    <property type="entry name" value="Vaccinia Virus protein VP39"/>
    <property type="match status" value="1"/>
</dbReference>
<dbReference type="RefSeq" id="WP_171636383.1">
    <property type="nucleotide sequence ID" value="NZ_WHNY01000079.1"/>
</dbReference>
<organism evidence="2 3">
    <name type="scientific">Paenibacillus plantarum</name>
    <dbReference type="NCBI Taxonomy" id="2654975"/>
    <lineage>
        <taxon>Bacteria</taxon>
        <taxon>Bacillati</taxon>
        <taxon>Bacillota</taxon>
        <taxon>Bacilli</taxon>
        <taxon>Bacillales</taxon>
        <taxon>Paenibacillaceae</taxon>
        <taxon>Paenibacillus</taxon>
    </lineage>
</organism>
<dbReference type="PANTHER" id="PTHR43591">
    <property type="entry name" value="METHYLTRANSFERASE"/>
    <property type="match status" value="1"/>
</dbReference>
<dbReference type="GO" id="GO:0032259">
    <property type="term" value="P:methylation"/>
    <property type="evidence" value="ECO:0007669"/>
    <property type="project" value="UniProtKB-KW"/>
</dbReference>
<evidence type="ECO:0000259" key="1">
    <source>
        <dbReference type="Pfam" id="PF08241"/>
    </source>
</evidence>
<dbReference type="InterPro" id="IPR013216">
    <property type="entry name" value="Methyltransf_11"/>
</dbReference>
<gene>
    <name evidence="2" type="ORF">GC096_32575</name>
</gene>
<name>A0ABX1XK00_9BACL</name>
<evidence type="ECO:0000313" key="2">
    <source>
        <dbReference type="EMBL" id="NOU68762.1"/>
    </source>
</evidence>
<dbReference type="Proteomes" id="UP000653578">
    <property type="component" value="Unassembled WGS sequence"/>
</dbReference>
<feature type="domain" description="Methyltransferase type 11" evidence="1">
    <location>
        <begin position="39"/>
        <end position="134"/>
    </location>
</feature>
<dbReference type="InterPro" id="IPR029063">
    <property type="entry name" value="SAM-dependent_MTases_sf"/>
</dbReference>
<comment type="caution">
    <text evidence="2">The sequence shown here is derived from an EMBL/GenBank/DDBJ whole genome shotgun (WGS) entry which is preliminary data.</text>
</comment>
<dbReference type="CDD" id="cd02440">
    <property type="entry name" value="AdoMet_MTases"/>
    <property type="match status" value="1"/>
</dbReference>
<proteinExistence type="predicted"/>
<keyword evidence="2" id="KW-0808">Transferase</keyword>
<dbReference type="SUPFAM" id="SSF53335">
    <property type="entry name" value="S-adenosyl-L-methionine-dependent methyltransferases"/>
    <property type="match status" value="1"/>
</dbReference>
<dbReference type="Pfam" id="PF08241">
    <property type="entry name" value="Methyltransf_11"/>
    <property type="match status" value="1"/>
</dbReference>
<protein>
    <submittedName>
        <fullName evidence="2">Methyltransferase domain-containing protein</fullName>
    </submittedName>
</protein>